<sequence length="491" mass="53809">MLELMINSEVVKVASVQADTMLLNYLREEKQMTGSKEGCASGDCGACTVVMVDLDDNQRMRYRQINACITPIHALHGKQIITVEHLKQHDQLHPVQQMVVDRHGSQCGFCTPGIVMSLYALSKQEQPPHNPSDFLAGNLCRCTGYGPLIDAANAIAESHIDDPLSHNDAAVRTWLHSVESGSEALKLNSEALKLGNEALKLASETGYARPKNRTELAAAIAAMPDAKLIAGGTDLALEVTQQHHQLKQLIDLSQVDDLLTITPTDTGWRIGAAVPMNQVHAFFKQHYPSADEVIERLGSLTIRNRATLGGSLGHASPIGDIAPLLISLHGEIEVDDGKHQTRFAPEAYITGYRQTALKANQWISAIHLPHMADNERHAIYKISKRYEDDIATVTLGLNMTFDEQQTVTGCIISAGGVAAKSVRLSELEALFIGHPLSQSVVKKAQDKVPEVIQPLSDVRGSAAYRVKLVQNLLQRFYLESRHIETRLVQDA</sequence>
<accession>A0A975YM88</accession>
<reference evidence="6" key="1">
    <citation type="submission" date="2021-06" db="EMBL/GenBank/DDBJ databases">
        <title>Vibrio nov. sp., novel gut bacterium isolated from Yellow Sea oyster.</title>
        <authorList>
            <person name="Muhammad N."/>
            <person name="Nguyen T.H."/>
            <person name="Lee Y.-J."/>
            <person name="Ko J."/>
            <person name="Kim S.-G."/>
        </authorList>
    </citation>
    <scope>NUCLEOTIDE SEQUENCE</scope>
    <source>
        <strain evidence="6">OG9-811</strain>
    </source>
</reference>
<dbReference type="PIRSF" id="PIRSF036557">
    <property type="entry name" value="XdhA_RC"/>
    <property type="match status" value="1"/>
</dbReference>
<dbReference type="Pfam" id="PF00941">
    <property type="entry name" value="FAD_binding_5"/>
    <property type="match status" value="1"/>
</dbReference>
<keyword evidence="1" id="KW-0285">Flavoprotein</keyword>
<dbReference type="EMBL" id="CP076642">
    <property type="protein sequence ID" value="QXO16201.1"/>
    <property type="molecule type" value="Genomic_DNA"/>
</dbReference>
<evidence type="ECO:0000259" key="5">
    <source>
        <dbReference type="PROSITE" id="PS51387"/>
    </source>
</evidence>
<dbReference type="GO" id="GO:0005506">
    <property type="term" value="F:iron ion binding"/>
    <property type="evidence" value="ECO:0007669"/>
    <property type="project" value="InterPro"/>
</dbReference>
<dbReference type="PANTHER" id="PTHR45444:SF3">
    <property type="entry name" value="XANTHINE DEHYDROGENASE"/>
    <property type="match status" value="1"/>
</dbReference>
<evidence type="ECO:0000256" key="1">
    <source>
        <dbReference type="ARBA" id="ARBA00022630"/>
    </source>
</evidence>
<protein>
    <submittedName>
        <fullName evidence="6">Xanthine dehydrogenase small subunit</fullName>
        <ecNumber evidence="6">1.17.1.4</ecNumber>
    </submittedName>
</protein>
<dbReference type="PANTHER" id="PTHR45444">
    <property type="entry name" value="XANTHINE DEHYDROGENASE"/>
    <property type="match status" value="1"/>
</dbReference>
<dbReference type="Pfam" id="PF01799">
    <property type="entry name" value="Fer2_2"/>
    <property type="match status" value="1"/>
</dbReference>
<keyword evidence="2" id="KW-0274">FAD</keyword>
<dbReference type="GO" id="GO:0071949">
    <property type="term" value="F:FAD binding"/>
    <property type="evidence" value="ECO:0007669"/>
    <property type="project" value="InterPro"/>
</dbReference>
<evidence type="ECO:0000259" key="4">
    <source>
        <dbReference type="PROSITE" id="PS51085"/>
    </source>
</evidence>
<dbReference type="GO" id="GO:0004854">
    <property type="term" value="F:xanthine dehydrogenase activity"/>
    <property type="evidence" value="ECO:0007669"/>
    <property type="project" value="UniProtKB-EC"/>
</dbReference>
<dbReference type="InterPro" id="IPR002888">
    <property type="entry name" value="2Fe-2S-bd"/>
</dbReference>
<dbReference type="Pfam" id="PF00111">
    <property type="entry name" value="Fer2"/>
    <property type="match status" value="1"/>
</dbReference>
<evidence type="ECO:0000313" key="6">
    <source>
        <dbReference type="EMBL" id="QXO16201.1"/>
    </source>
</evidence>
<evidence type="ECO:0000256" key="2">
    <source>
        <dbReference type="ARBA" id="ARBA00022827"/>
    </source>
</evidence>
<dbReference type="Pfam" id="PF03450">
    <property type="entry name" value="CO_deh_flav_C"/>
    <property type="match status" value="1"/>
</dbReference>
<keyword evidence="7" id="KW-1185">Reference proteome</keyword>
<dbReference type="InterPro" id="IPR002346">
    <property type="entry name" value="Mopterin_DH_FAD-bd"/>
</dbReference>
<dbReference type="RefSeq" id="WP_218561923.1">
    <property type="nucleotide sequence ID" value="NZ_CP076642.1"/>
</dbReference>
<proteinExistence type="predicted"/>
<dbReference type="PROSITE" id="PS00197">
    <property type="entry name" value="2FE2S_FER_1"/>
    <property type="match status" value="1"/>
</dbReference>
<dbReference type="PROSITE" id="PS51387">
    <property type="entry name" value="FAD_PCMH"/>
    <property type="match status" value="1"/>
</dbReference>
<dbReference type="InterPro" id="IPR006058">
    <property type="entry name" value="2Fe2S_fd_BS"/>
</dbReference>
<dbReference type="InterPro" id="IPR016166">
    <property type="entry name" value="FAD-bd_PCMH"/>
</dbReference>
<gene>
    <name evidence="6" type="primary">xdhA</name>
    <name evidence="6" type="ORF">KNV97_01370</name>
</gene>
<dbReference type="InterPro" id="IPR014307">
    <property type="entry name" value="Xanthine_DH_ssu"/>
</dbReference>
<evidence type="ECO:0000313" key="7">
    <source>
        <dbReference type="Proteomes" id="UP000694232"/>
    </source>
</evidence>
<dbReference type="InterPro" id="IPR001041">
    <property type="entry name" value="2Fe-2S_ferredoxin-type"/>
</dbReference>
<dbReference type="Proteomes" id="UP000694232">
    <property type="component" value="Chromosome 2"/>
</dbReference>
<dbReference type="EC" id="1.17.1.4" evidence="6"/>
<dbReference type="GO" id="GO:0051537">
    <property type="term" value="F:2 iron, 2 sulfur cluster binding"/>
    <property type="evidence" value="ECO:0007669"/>
    <property type="project" value="InterPro"/>
</dbReference>
<dbReference type="NCBIfam" id="TIGR02963">
    <property type="entry name" value="xanthine_xdhA"/>
    <property type="match status" value="1"/>
</dbReference>
<dbReference type="SMART" id="SM01092">
    <property type="entry name" value="CO_deh_flav_C"/>
    <property type="match status" value="1"/>
</dbReference>
<dbReference type="InterPro" id="IPR016208">
    <property type="entry name" value="Ald_Oxase/xanthine_DH-like"/>
</dbReference>
<keyword evidence="3 6" id="KW-0560">Oxidoreductase</keyword>
<evidence type="ECO:0000256" key="3">
    <source>
        <dbReference type="ARBA" id="ARBA00023002"/>
    </source>
</evidence>
<dbReference type="KEGG" id="vos:KNV97_01370"/>
<dbReference type="AlphaFoldDB" id="A0A975YM88"/>
<feature type="domain" description="FAD-binding PCMH-type" evidence="5">
    <location>
        <begin position="200"/>
        <end position="373"/>
    </location>
</feature>
<feature type="domain" description="2Fe-2S ferredoxin-type" evidence="4">
    <location>
        <begin position="1"/>
        <end position="86"/>
    </location>
</feature>
<dbReference type="CDD" id="cd00207">
    <property type="entry name" value="fer2"/>
    <property type="match status" value="1"/>
</dbReference>
<organism evidence="6 7">
    <name type="scientific">Vibrio ostreae</name>
    <dbReference type="NCBI Taxonomy" id="2841925"/>
    <lineage>
        <taxon>Bacteria</taxon>
        <taxon>Pseudomonadati</taxon>
        <taxon>Pseudomonadota</taxon>
        <taxon>Gammaproteobacteria</taxon>
        <taxon>Vibrionales</taxon>
        <taxon>Vibrionaceae</taxon>
        <taxon>Vibrio</taxon>
    </lineage>
</organism>
<name>A0A975YM88_9VIBR</name>
<dbReference type="PROSITE" id="PS51085">
    <property type="entry name" value="2FE2S_FER_2"/>
    <property type="match status" value="1"/>
</dbReference>
<dbReference type="InterPro" id="IPR012175">
    <property type="entry name" value="Xanth_DH_ssu_bac"/>
</dbReference>
<dbReference type="InterPro" id="IPR005107">
    <property type="entry name" value="CO_DH_flav_C"/>
</dbReference>